<dbReference type="SUPFAM" id="SSF140931">
    <property type="entry name" value="Fic-like"/>
    <property type="match status" value="1"/>
</dbReference>
<name>A0AAD2PTV8_9MICO</name>
<dbReference type="KEGG" id="ria:C7V51_03475"/>
<reference evidence="1 2" key="1">
    <citation type="submission" date="2018-03" db="EMBL/GenBank/DDBJ databases">
        <title>Bacteriophage NCPPB3778 and a type I-E CRISPR drive the evolution of the US Biological Select Agent, Rathayibacter toxicus.</title>
        <authorList>
            <person name="Davis E.W.II."/>
            <person name="Tabima J.F."/>
            <person name="Weisberg A.J."/>
            <person name="Dantas Lopes L."/>
            <person name="Wiseman M.S."/>
            <person name="Wiseman M.S."/>
            <person name="Pupko T."/>
            <person name="Belcher M.S."/>
            <person name="Sechler A.J."/>
            <person name="Tancos M.A."/>
            <person name="Schroeder B.K."/>
            <person name="Murray T.D."/>
            <person name="Luster D.G."/>
            <person name="Schneider W.L."/>
            <person name="Rogers E."/>
            <person name="Andreote F.D."/>
            <person name="Grunwald N.J."/>
            <person name="Putnam M.L."/>
            <person name="Chang J.H."/>
        </authorList>
    </citation>
    <scope>NUCLEOTIDE SEQUENCE [LARGE SCALE GENOMIC DNA]</scope>
    <source>
        <strain evidence="1 2">NCCPB 2253</strain>
    </source>
</reference>
<dbReference type="AlphaFoldDB" id="A0AAD2PTV8"/>
<organism evidence="1 2">
    <name type="scientific">Rathayibacter iranicus</name>
    <dbReference type="NCBI Taxonomy" id="59737"/>
    <lineage>
        <taxon>Bacteria</taxon>
        <taxon>Bacillati</taxon>
        <taxon>Actinomycetota</taxon>
        <taxon>Actinomycetes</taxon>
        <taxon>Micrococcales</taxon>
        <taxon>Microbacteriaceae</taxon>
        <taxon>Rathayibacter</taxon>
    </lineage>
</organism>
<dbReference type="Proteomes" id="UP000283946">
    <property type="component" value="Chromosome"/>
</dbReference>
<sequence>MWRSTQIVRSARTVLREVTVADVPFELRILAGSTLVTADDTVSVPQRALDFLVRATRAGGDATFVRHRTNGFLVSHGYPWLRVLHRHRDEYTRALVACLPQGDGNLMASTLLKSVTKGSDNE</sequence>
<protein>
    <submittedName>
        <fullName evidence="1">Uncharacterized protein</fullName>
    </submittedName>
</protein>
<dbReference type="InterPro" id="IPR036597">
    <property type="entry name" value="Fido-like_dom_sf"/>
</dbReference>
<accession>A0AAD2PTV8</accession>
<dbReference type="EMBL" id="CP028130">
    <property type="protein sequence ID" value="AZZ55053.1"/>
    <property type="molecule type" value="Genomic_DNA"/>
</dbReference>
<gene>
    <name evidence="1" type="ORF">C7V51_03475</name>
</gene>
<evidence type="ECO:0000313" key="2">
    <source>
        <dbReference type="Proteomes" id="UP000283946"/>
    </source>
</evidence>
<evidence type="ECO:0000313" key="1">
    <source>
        <dbReference type="EMBL" id="AZZ55053.1"/>
    </source>
</evidence>
<proteinExistence type="predicted"/>